<protein>
    <recommendedName>
        <fullName evidence="2">GP-PDE domain-containing protein</fullName>
    </recommendedName>
</protein>
<dbReference type="InterPro" id="IPR017946">
    <property type="entry name" value="PLC-like_Pdiesterase_TIM-brl"/>
</dbReference>
<dbReference type="SUPFAM" id="SSF51695">
    <property type="entry name" value="PLC-like phosphodiesterases"/>
    <property type="match status" value="1"/>
</dbReference>
<reference evidence="1" key="1">
    <citation type="journal article" date="2015" name="Nature">
        <title>Complex archaea that bridge the gap between prokaryotes and eukaryotes.</title>
        <authorList>
            <person name="Spang A."/>
            <person name="Saw J.H."/>
            <person name="Jorgensen S.L."/>
            <person name="Zaremba-Niedzwiedzka K."/>
            <person name="Martijn J."/>
            <person name="Lind A.E."/>
            <person name="van Eijk R."/>
            <person name="Schleper C."/>
            <person name="Guy L."/>
            <person name="Ettema T.J."/>
        </authorList>
    </citation>
    <scope>NUCLEOTIDE SEQUENCE</scope>
</reference>
<gene>
    <name evidence="1" type="ORF">LCGC14_2609110</name>
</gene>
<dbReference type="GO" id="GO:0008081">
    <property type="term" value="F:phosphoric diester hydrolase activity"/>
    <property type="evidence" value="ECO:0007669"/>
    <property type="project" value="InterPro"/>
</dbReference>
<sequence>MAFSGNKRLVSVCLLVLTMLLWQCDNKAEQSAPLGGHRYIAHAMGAVDGLPLTNSREAFEENYNKGRRVFEVDFVITSDYEVVGFHKSPYFGPDKPVIEMKYREFLDFRYQGKYTPLDVTDVLDLLEAYPDMSIVTDTKYNFGLVMYVMEAAMIQNQNLLGRIIPQIYSPEDYDQAKKFPVREIIYT</sequence>
<evidence type="ECO:0008006" key="2">
    <source>
        <dbReference type="Google" id="ProtNLM"/>
    </source>
</evidence>
<dbReference type="Gene3D" id="3.20.20.190">
    <property type="entry name" value="Phosphatidylinositol (PI) phosphodiesterase"/>
    <property type="match status" value="1"/>
</dbReference>
<organism evidence="1">
    <name type="scientific">marine sediment metagenome</name>
    <dbReference type="NCBI Taxonomy" id="412755"/>
    <lineage>
        <taxon>unclassified sequences</taxon>
        <taxon>metagenomes</taxon>
        <taxon>ecological metagenomes</taxon>
    </lineage>
</organism>
<proteinExistence type="predicted"/>
<dbReference type="GO" id="GO:0006629">
    <property type="term" value="P:lipid metabolic process"/>
    <property type="evidence" value="ECO:0007669"/>
    <property type="project" value="InterPro"/>
</dbReference>
<dbReference type="AlphaFoldDB" id="A0A0F9CHF7"/>
<comment type="caution">
    <text evidence="1">The sequence shown here is derived from an EMBL/GenBank/DDBJ whole genome shotgun (WGS) entry which is preliminary data.</text>
</comment>
<accession>A0A0F9CHF7</accession>
<name>A0A0F9CHF7_9ZZZZ</name>
<evidence type="ECO:0000313" key="1">
    <source>
        <dbReference type="EMBL" id="KKL05131.1"/>
    </source>
</evidence>
<feature type="non-terminal residue" evidence="1">
    <location>
        <position position="187"/>
    </location>
</feature>
<dbReference type="EMBL" id="LAZR01044245">
    <property type="protein sequence ID" value="KKL05131.1"/>
    <property type="molecule type" value="Genomic_DNA"/>
</dbReference>